<dbReference type="Pfam" id="PF00933">
    <property type="entry name" value="Glyco_hydro_3"/>
    <property type="match status" value="1"/>
</dbReference>
<reference evidence="10 11" key="1">
    <citation type="submission" date="2020-04" db="EMBL/GenBank/DDBJ databases">
        <authorList>
            <person name="De Canck E."/>
        </authorList>
    </citation>
    <scope>NUCLEOTIDE SEQUENCE [LARGE SCALE GENOMIC DNA]</scope>
    <source>
        <strain evidence="10 11">LMG 28138</strain>
    </source>
</reference>
<dbReference type="PRINTS" id="PR00133">
    <property type="entry name" value="GLHYDRLASE3"/>
</dbReference>
<evidence type="ECO:0000313" key="10">
    <source>
        <dbReference type="EMBL" id="CAB3780029.1"/>
    </source>
</evidence>
<dbReference type="GO" id="GO:0005975">
    <property type="term" value="P:carbohydrate metabolic process"/>
    <property type="evidence" value="ECO:0007669"/>
    <property type="project" value="InterPro"/>
</dbReference>
<protein>
    <recommendedName>
        <fullName evidence="7">Beta-D-glucoside glucohydrolase</fullName>
    </recommendedName>
    <alternativeName>
        <fullName evidence="5">Cellobiase</fullName>
    </alternativeName>
    <alternativeName>
        <fullName evidence="6">Gentiobiase</fullName>
    </alternativeName>
</protein>
<evidence type="ECO:0000256" key="1">
    <source>
        <dbReference type="ARBA" id="ARBA00005336"/>
    </source>
</evidence>
<dbReference type="SUPFAM" id="SSF51445">
    <property type="entry name" value="(Trans)glycosidases"/>
    <property type="match status" value="1"/>
</dbReference>
<evidence type="ECO:0000256" key="5">
    <source>
        <dbReference type="ARBA" id="ARBA00031448"/>
    </source>
</evidence>
<dbReference type="InterPro" id="IPR013783">
    <property type="entry name" value="Ig-like_fold"/>
</dbReference>
<dbReference type="InterPro" id="IPR026891">
    <property type="entry name" value="Fn3-like"/>
</dbReference>
<feature type="domain" description="Fibronectin type III-like" evidence="9">
    <location>
        <begin position="593"/>
        <end position="663"/>
    </location>
</feature>
<dbReference type="InterPro" id="IPR002772">
    <property type="entry name" value="Glyco_hydro_3_C"/>
</dbReference>
<dbReference type="InterPro" id="IPR017853">
    <property type="entry name" value="GH"/>
</dbReference>
<dbReference type="PANTHER" id="PTHR42715:SF10">
    <property type="entry name" value="BETA-GLUCOSIDASE"/>
    <property type="match status" value="1"/>
</dbReference>
<dbReference type="PANTHER" id="PTHR42715">
    <property type="entry name" value="BETA-GLUCOSIDASE"/>
    <property type="match status" value="1"/>
</dbReference>
<keyword evidence="3" id="KW-0119">Carbohydrate metabolism</keyword>
<dbReference type="Gene3D" id="3.20.20.300">
    <property type="entry name" value="Glycoside hydrolase, family 3, N-terminal domain"/>
    <property type="match status" value="1"/>
</dbReference>
<proteinExistence type="inferred from homology"/>
<dbReference type="InterPro" id="IPR019800">
    <property type="entry name" value="Glyco_hydro_3_AS"/>
</dbReference>
<keyword evidence="11" id="KW-1185">Reference proteome</keyword>
<evidence type="ECO:0000256" key="3">
    <source>
        <dbReference type="ARBA" id="ARBA00023277"/>
    </source>
</evidence>
<dbReference type="Proteomes" id="UP000494115">
    <property type="component" value="Unassembled WGS sequence"/>
</dbReference>
<dbReference type="GO" id="GO:0008422">
    <property type="term" value="F:beta-glucosidase activity"/>
    <property type="evidence" value="ECO:0007669"/>
    <property type="project" value="UniProtKB-ARBA"/>
</dbReference>
<accession>A0A6S7B472</accession>
<dbReference type="SMART" id="SM01217">
    <property type="entry name" value="Fn3_like"/>
    <property type="match status" value="1"/>
</dbReference>
<dbReference type="InterPro" id="IPR036962">
    <property type="entry name" value="Glyco_hydro_3_N_sf"/>
</dbReference>
<dbReference type="InterPro" id="IPR050288">
    <property type="entry name" value="Cellulose_deg_GH3"/>
</dbReference>
<keyword evidence="2 8" id="KW-0378">Hydrolase</keyword>
<keyword evidence="4 8" id="KW-0326">Glycosidase</keyword>
<evidence type="ECO:0000256" key="8">
    <source>
        <dbReference type="RuleBase" id="RU361161"/>
    </source>
</evidence>
<dbReference type="PROSITE" id="PS00775">
    <property type="entry name" value="GLYCOSYL_HYDROL_F3"/>
    <property type="match status" value="1"/>
</dbReference>
<dbReference type="Gene3D" id="2.60.40.10">
    <property type="entry name" value="Immunoglobulins"/>
    <property type="match status" value="1"/>
</dbReference>
<dbReference type="Pfam" id="PF01915">
    <property type="entry name" value="Glyco_hydro_3_C"/>
    <property type="match status" value="1"/>
</dbReference>
<sequence>MDIARANDKRRAAELVAQMTIEEQATLLSGDGWWATHGIERLGLPAITLSDGPHGLRRIRRNDSWGAGGSVPATCFPTASALSATWNTKLLREIGAALGREAQAVDVQVLLGPGINIKRSPLGGRNFEYFSEDPLLSGRLAAAYIDGVQSEGVGTSLKHFAVNSQESERMATSSDLDARTLHEIYLSAFEIAVSESQPWTVMSSYNLVNGTYASENHALLTDILRRDWGFEGLVVSDWGGINDRLAAVEAGNDLEMPGTGDFNRKKIVSAVQEGRLSKASLAQAATEVVALVLRAVAAHKTDASFDEDAHHALARRAGAEAIVLLKNDDKILPLGSGKKIAMIGAFASSPRYQGAGSSMVNPTRTSNAADELAALLGAGNLVLARGYDTEGDTTDALVNDAVNAAASADIAVVFAGLPDSYESEGFDRRSIAMPPGHVRLIEAVAQKQPNVVVVLLNGSAIEMPWAPRVKGIVEAWLGGQAGGGAIADILTGRANPSGKLAETFPATLEQTPTFPNFPGHSGHAHYGEGVFVGYRYYDAKRLEPLFPFGFGLSYTEFAYTGIRSSAAVFDVDHDGSVTIEVTVKNTGSVPGQEVVQLYVHERAPALPRPLVELRAFDKAALEAGEEKTVRFSLNRRDFAHYDADTRGWAVTPGTFDIRAGGSSRELPLKTSIDVAAKSLVSKHLTRRSLVRDFKGVADGTAFYEELVHALGFGALLDSTNQAESGGLTQEEVMAIRKARMSAFAFIDEIPVNKVPAFSHGQFSEARLEEMLRAAGDEH</sequence>
<evidence type="ECO:0000259" key="9">
    <source>
        <dbReference type="SMART" id="SM01217"/>
    </source>
</evidence>
<dbReference type="FunFam" id="2.60.40.10:FF:000495">
    <property type="entry name" value="Periplasmic beta-glucosidase"/>
    <property type="match status" value="1"/>
</dbReference>
<comment type="similarity">
    <text evidence="1 8">Belongs to the glycosyl hydrolase 3 family.</text>
</comment>
<dbReference type="Gene3D" id="3.40.50.1700">
    <property type="entry name" value="Glycoside hydrolase family 3 C-terminal domain"/>
    <property type="match status" value="1"/>
</dbReference>
<organism evidence="10 11">
    <name type="scientific">Pararobbsia alpina</name>
    <dbReference type="NCBI Taxonomy" id="621374"/>
    <lineage>
        <taxon>Bacteria</taxon>
        <taxon>Pseudomonadati</taxon>
        <taxon>Pseudomonadota</taxon>
        <taxon>Betaproteobacteria</taxon>
        <taxon>Burkholderiales</taxon>
        <taxon>Burkholderiaceae</taxon>
        <taxon>Pararobbsia</taxon>
    </lineage>
</organism>
<dbReference type="SUPFAM" id="SSF52279">
    <property type="entry name" value="Beta-D-glucan exohydrolase, C-terminal domain"/>
    <property type="match status" value="1"/>
</dbReference>
<evidence type="ECO:0000256" key="2">
    <source>
        <dbReference type="ARBA" id="ARBA00022801"/>
    </source>
</evidence>
<dbReference type="EMBL" id="CADIKM010000003">
    <property type="protein sequence ID" value="CAB3780029.1"/>
    <property type="molecule type" value="Genomic_DNA"/>
</dbReference>
<dbReference type="RefSeq" id="WP_217478359.1">
    <property type="nucleotide sequence ID" value="NZ_CADIKM010000003.1"/>
</dbReference>
<evidence type="ECO:0000313" key="11">
    <source>
        <dbReference type="Proteomes" id="UP000494115"/>
    </source>
</evidence>
<dbReference type="Pfam" id="PF14310">
    <property type="entry name" value="Fn3-like"/>
    <property type="match status" value="1"/>
</dbReference>
<name>A0A6S7B472_9BURK</name>
<dbReference type="AlphaFoldDB" id="A0A6S7B472"/>
<dbReference type="InterPro" id="IPR036881">
    <property type="entry name" value="Glyco_hydro_3_C_sf"/>
</dbReference>
<dbReference type="InterPro" id="IPR001764">
    <property type="entry name" value="Glyco_hydro_3_N"/>
</dbReference>
<evidence type="ECO:0000256" key="4">
    <source>
        <dbReference type="ARBA" id="ARBA00023295"/>
    </source>
</evidence>
<evidence type="ECO:0000256" key="7">
    <source>
        <dbReference type="ARBA" id="ARBA00032594"/>
    </source>
</evidence>
<gene>
    <name evidence="10" type="primary">bglB_1</name>
    <name evidence="10" type="ORF">LMG28138_00955</name>
</gene>
<evidence type="ECO:0000256" key="6">
    <source>
        <dbReference type="ARBA" id="ARBA00032194"/>
    </source>
</evidence>